<keyword evidence="10" id="KW-1185">Reference proteome</keyword>
<comment type="function">
    <text evidence="7">Catalyzes the conversion of long-chain fatty acids to their active form acyl-CoAs for both synthesis of cellular lipids, and degradation via beta-oxidation.</text>
</comment>
<dbReference type="EC" id="6.2.1.3" evidence="6 7"/>
<dbReference type="STRING" id="88036.D8RRN3"/>
<sequence length="714" mass="79478">MEEVLDCYIVKVEEAKRDGSASMGPVYRSVYAKDGLVEAPEGARTCWELFSNTVKTSPNARMLGHRPIVAGKVGKYVWQTYQEVYNQVLYIGSAMRTLGVGPKGRCGIYGINCPAWMITLQACNGHSIYAVPLYDTLGDDAVEFIVGHAEVSIVFAHADKIPAVLRALPKCSKYVKTLVSFGVMADSDKEQVKSAGAAAYSWDEFLNLGKTNPVNFEPPKPEDICTIMYTSGTTGEPKGVLLSNESIVTAIAGIDYYLKVKNEKVDASDVYLSYLPLAHIFDRAVEEFFIYNGAAIGFFQGDVKYISDDIQELKPTLFAGVPRVFDRVYAGLYIATKLAEAPAYRQAIFDFAYRRKLGYMKMGFKQEKASPMADVLVFSKVKQRLGGRARLLISGAAPLADHVEEFLRVASCARMTQGYGLTETCAASFISIPDVYSMHGTVGPPIPVIEVCLQSVPEMNYDALAETPKGEVCIRGKTLFSGYYKREDLTAECMIDGWFHTGDIGEWLPNGALKIIDRKKNIFKLSQGEYVAVENLENIYGQCPTFDSIWIYGNSFESFLVAVVIPNEAALDAWAKENDVKGDDLYSSPKAKAFIMDELSRTAKNNKLKGFEFIKAVHLEKLPFDTERDLITPTFKKKRPQLLNFYRVSFVRSARCMDRSNRDERFFLYDRKPSTSSTEVSRNSVQMVGLKSKKNISKKKGLHVGDSSACHAQF</sequence>
<accession>D8RRN3</accession>
<dbReference type="InterPro" id="IPR020845">
    <property type="entry name" value="AMP-binding_CS"/>
</dbReference>
<evidence type="ECO:0000256" key="3">
    <source>
        <dbReference type="ARBA" id="ARBA00022741"/>
    </source>
</evidence>
<reference evidence="9 10" key="1">
    <citation type="journal article" date="2011" name="Science">
        <title>The Selaginella genome identifies genetic changes associated with the evolution of vascular plants.</title>
        <authorList>
            <person name="Banks J.A."/>
            <person name="Nishiyama T."/>
            <person name="Hasebe M."/>
            <person name="Bowman J.L."/>
            <person name="Gribskov M."/>
            <person name="dePamphilis C."/>
            <person name="Albert V.A."/>
            <person name="Aono N."/>
            <person name="Aoyama T."/>
            <person name="Ambrose B.A."/>
            <person name="Ashton N.W."/>
            <person name="Axtell M.J."/>
            <person name="Barker E."/>
            <person name="Barker M.S."/>
            <person name="Bennetzen J.L."/>
            <person name="Bonawitz N.D."/>
            <person name="Chapple C."/>
            <person name="Cheng C."/>
            <person name="Correa L.G."/>
            <person name="Dacre M."/>
            <person name="DeBarry J."/>
            <person name="Dreyer I."/>
            <person name="Elias M."/>
            <person name="Engstrom E.M."/>
            <person name="Estelle M."/>
            <person name="Feng L."/>
            <person name="Finet C."/>
            <person name="Floyd S.K."/>
            <person name="Frommer W.B."/>
            <person name="Fujita T."/>
            <person name="Gramzow L."/>
            <person name="Gutensohn M."/>
            <person name="Harholt J."/>
            <person name="Hattori M."/>
            <person name="Heyl A."/>
            <person name="Hirai T."/>
            <person name="Hiwatashi Y."/>
            <person name="Ishikawa M."/>
            <person name="Iwata M."/>
            <person name="Karol K.G."/>
            <person name="Koehler B."/>
            <person name="Kolukisaoglu U."/>
            <person name="Kubo M."/>
            <person name="Kurata T."/>
            <person name="Lalonde S."/>
            <person name="Li K."/>
            <person name="Li Y."/>
            <person name="Litt A."/>
            <person name="Lyons E."/>
            <person name="Manning G."/>
            <person name="Maruyama T."/>
            <person name="Michael T.P."/>
            <person name="Mikami K."/>
            <person name="Miyazaki S."/>
            <person name="Morinaga S."/>
            <person name="Murata T."/>
            <person name="Mueller-Roeber B."/>
            <person name="Nelson D.R."/>
            <person name="Obara M."/>
            <person name="Oguri Y."/>
            <person name="Olmstead R.G."/>
            <person name="Onodera N."/>
            <person name="Petersen B.L."/>
            <person name="Pils B."/>
            <person name="Prigge M."/>
            <person name="Rensing S.A."/>
            <person name="Riano-Pachon D.M."/>
            <person name="Roberts A.W."/>
            <person name="Sato Y."/>
            <person name="Scheller H.V."/>
            <person name="Schulz B."/>
            <person name="Schulz C."/>
            <person name="Shakirov E.V."/>
            <person name="Shibagaki N."/>
            <person name="Shinohara N."/>
            <person name="Shippen D.E."/>
            <person name="Soerensen I."/>
            <person name="Sotooka R."/>
            <person name="Sugimoto N."/>
            <person name="Sugita M."/>
            <person name="Sumikawa N."/>
            <person name="Tanurdzic M."/>
            <person name="Theissen G."/>
            <person name="Ulvskov P."/>
            <person name="Wakazuki S."/>
            <person name="Weng J.K."/>
            <person name="Willats W.W."/>
            <person name="Wipf D."/>
            <person name="Wolf P.G."/>
            <person name="Yang L."/>
            <person name="Zimmer A.D."/>
            <person name="Zhu Q."/>
            <person name="Mitros T."/>
            <person name="Hellsten U."/>
            <person name="Loque D."/>
            <person name="Otillar R."/>
            <person name="Salamov A."/>
            <person name="Schmutz J."/>
            <person name="Shapiro H."/>
            <person name="Lindquist E."/>
            <person name="Lucas S."/>
            <person name="Rokhsar D."/>
            <person name="Grigoriev I.V."/>
        </authorList>
    </citation>
    <scope>NUCLEOTIDE SEQUENCE [LARGE SCALE GENOMIC DNA]</scope>
</reference>
<comment type="similarity">
    <text evidence="1 7">Belongs to the ATP-dependent AMP-binding enzyme family.</text>
</comment>
<dbReference type="InterPro" id="IPR042099">
    <property type="entry name" value="ANL_N_sf"/>
</dbReference>
<dbReference type="HOGENOM" id="CLU_000022_45_4_1"/>
<dbReference type="PANTHER" id="PTHR43272:SF3">
    <property type="entry name" value="LONG CHAIN ACYL-COA SYNTHETASE 4"/>
    <property type="match status" value="1"/>
</dbReference>
<dbReference type="GO" id="GO:0016020">
    <property type="term" value="C:membrane"/>
    <property type="evidence" value="ECO:0000318"/>
    <property type="project" value="GO_Central"/>
</dbReference>
<dbReference type="Gene3D" id="3.40.50.12780">
    <property type="entry name" value="N-terminal domain of ligase-like"/>
    <property type="match status" value="1"/>
</dbReference>
<evidence type="ECO:0000256" key="7">
    <source>
        <dbReference type="RuleBase" id="RU369030"/>
    </source>
</evidence>
<protein>
    <recommendedName>
        <fullName evidence="6 7">Long-chain-fatty-acid--CoA ligase</fullName>
        <ecNumber evidence="6 7">6.2.1.3</ecNumber>
    </recommendedName>
</protein>
<dbReference type="GO" id="GO:0005783">
    <property type="term" value="C:endoplasmic reticulum"/>
    <property type="evidence" value="ECO:0000318"/>
    <property type="project" value="GO_Central"/>
</dbReference>
<keyword evidence="7" id="KW-0443">Lipid metabolism</keyword>
<evidence type="ECO:0000313" key="10">
    <source>
        <dbReference type="Proteomes" id="UP000001514"/>
    </source>
</evidence>
<organism evidence="10">
    <name type="scientific">Selaginella moellendorffii</name>
    <name type="common">Spikemoss</name>
    <dbReference type="NCBI Taxonomy" id="88036"/>
    <lineage>
        <taxon>Eukaryota</taxon>
        <taxon>Viridiplantae</taxon>
        <taxon>Streptophyta</taxon>
        <taxon>Embryophyta</taxon>
        <taxon>Tracheophyta</taxon>
        <taxon>Lycopodiopsida</taxon>
        <taxon>Selaginellales</taxon>
        <taxon>Selaginellaceae</taxon>
        <taxon>Selaginella</taxon>
    </lineage>
</organism>
<keyword evidence="4 7" id="KW-0276">Fatty acid metabolism</keyword>
<dbReference type="GO" id="GO:0005524">
    <property type="term" value="F:ATP binding"/>
    <property type="evidence" value="ECO:0007669"/>
    <property type="project" value="UniProtKB-KW"/>
</dbReference>
<dbReference type="GO" id="GO:0004467">
    <property type="term" value="F:long-chain fatty acid-CoA ligase activity"/>
    <property type="evidence" value="ECO:0000318"/>
    <property type="project" value="GO_Central"/>
</dbReference>
<keyword evidence="5 7" id="KW-0067">ATP-binding</keyword>
<dbReference type="Gramene" id="EFJ25426">
    <property type="protein sequence ID" value="EFJ25426"/>
    <property type="gene ID" value="SELMODRAFT_99821"/>
</dbReference>
<comment type="catalytic activity">
    <reaction evidence="7">
        <text>a long-chain fatty acid + ATP + CoA = a long-chain fatty acyl-CoA + AMP + diphosphate</text>
        <dbReference type="Rhea" id="RHEA:15421"/>
        <dbReference type="ChEBI" id="CHEBI:30616"/>
        <dbReference type="ChEBI" id="CHEBI:33019"/>
        <dbReference type="ChEBI" id="CHEBI:57287"/>
        <dbReference type="ChEBI" id="CHEBI:57560"/>
        <dbReference type="ChEBI" id="CHEBI:83139"/>
        <dbReference type="ChEBI" id="CHEBI:456215"/>
        <dbReference type="EC" id="6.2.1.3"/>
    </reaction>
</comment>
<dbReference type="eggNOG" id="KOG1256">
    <property type="taxonomic scope" value="Eukaryota"/>
</dbReference>
<dbReference type="InterPro" id="IPR000873">
    <property type="entry name" value="AMP-dep_synth/lig_dom"/>
</dbReference>
<evidence type="ECO:0000256" key="5">
    <source>
        <dbReference type="ARBA" id="ARBA00022840"/>
    </source>
</evidence>
<dbReference type="AlphaFoldDB" id="D8RRN3"/>
<dbReference type="SUPFAM" id="SSF56801">
    <property type="entry name" value="Acetyl-CoA synthetase-like"/>
    <property type="match status" value="1"/>
</dbReference>
<keyword evidence="3 7" id="KW-0547">Nucleotide-binding</keyword>
<evidence type="ECO:0000313" key="9">
    <source>
        <dbReference type="EMBL" id="EFJ25426.1"/>
    </source>
</evidence>
<dbReference type="CDD" id="cd05927">
    <property type="entry name" value="LC-FACS_euk"/>
    <property type="match status" value="1"/>
</dbReference>
<dbReference type="InterPro" id="IPR045311">
    <property type="entry name" value="LC-FACS_euk"/>
</dbReference>
<name>D8RRN3_SELML</name>
<dbReference type="PANTHER" id="PTHR43272">
    <property type="entry name" value="LONG-CHAIN-FATTY-ACID--COA LIGASE"/>
    <property type="match status" value="1"/>
</dbReference>
<dbReference type="EMBL" id="GL377587">
    <property type="protein sequence ID" value="EFJ25426.1"/>
    <property type="molecule type" value="Genomic_DNA"/>
</dbReference>
<dbReference type="KEGG" id="smo:SELMODRAFT_99821"/>
<dbReference type="Proteomes" id="UP000001514">
    <property type="component" value="Unassembled WGS sequence"/>
</dbReference>
<dbReference type="OMA" id="YLEPISF"/>
<dbReference type="Pfam" id="PF00501">
    <property type="entry name" value="AMP-binding"/>
    <property type="match status" value="1"/>
</dbReference>
<evidence type="ECO:0000256" key="1">
    <source>
        <dbReference type="ARBA" id="ARBA00006432"/>
    </source>
</evidence>
<dbReference type="FunCoup" id="D8RRN3">
    <property type="interactions" value="1336"/>
</dbReference>
<evidence type="ECO:0000256" key="6">
    <source>
        <dbReference type="ARBA" id="ARBA00026121"/>
    </source>
</evidence>
<gene>
    <name evidence="9" type="ORF">SELMODRAFT_99821</name>
</gene>
<dbReference type="PROSITE" id="PS00455">
    <property type="entry name" value="AMP_BINDING"/>
    <property type="match status" value="1"/>
</dbReference>
<evidence type="ECO:0000259" key="8">
    <source>
        <dbReference type="Pfam" id="PF00501"/>
    </source>
</evidence>
<evidence type="ECO:0000256" key="4">
    <source>
        <dbReference type="ARBA" id="ARBA00022832"/>
    </source>
</evidence>
<feature type="domain" description="AMP-dependent synthetase/ligase" evidence="8">
    <location>
        <begin position="64"/>
        <end position="484"/>
    </location>
</feature>
<evidence type="ECO:0000256" key="2">
    <source>
        <dbReference type="ARBA" id="ARBA00022598"/>
    </source>
</evidence>
<dbReference type="InParanoid" id="D8RRN3"/>
<proteinExistence type="inferred from homology"/>
<keyword evidence="2 7" id="KW-0436">Ligase</keyword>